<dbReference type="SUPFAM" id="SSF89392">
    <property type="entry name" value="Prokaryotic lipoproteins and lipoprotein localization factors"/>
    <property type="match status" value="1"/>
</dbReference>
<dbReference type="Gene3D" id="2.50.20.20">
    <property type="match status" value="1"/>
</dbReference>
<evidence type="ECO:0008006" key="4">
    <source>
        <dbReference type="Google" id="ProtNLM"/>
    </source>
</evidence>
<dbReference type="EMBL" id="FAXA01000278">
    <property type="protein sequence ID" value="CUV02615.1"/>
    <property type="molecule type" value="Genomic_DNA"/>
</dbReference>
<dbReference type="AlphaFoldDB" id="A0A160VB24"/>
<reference evidence="3" key="1">
    <citation type="submission" date="2015-10" db="EMBL/GenBank/DDBJ databases">
        <authorList>
            <person name="Gilbert D.G."/>
        </authorList>
    </citation>
    <scope>NUCLEOTIDE SEQUENCE</scope>
</reference>
<name>A0A160VB24_9ZZZZ</name>
<dbReference type="GO" id="GO:0030313">
    <property type="term" value="C:cell envelope"/>
    <property type="evidence" value="ECO:0007669"/>
    <property type="project" value="UniProtKB-SubCell"/>
</dbReference>
<evidence type="ECO:0000256" key="2">
    <source>
        <dbReference type="ARBA" id="ARBA00022475"/>
    </source>
</evidence>
<gene>
    <name evidence="3" type="ORF">MGWOODY_Clf1301</name>
</gene>
<accession>A0A160VB24</accession>
<keyword evidence="2" id="KW-1003">Cell membrane</keyword>
<protein>
    <recommendedName>
        <fullName evidence="4">LppX_LprAFG lipoprotein</fullName>
    </recommendedName>
</protein>
<dbReference type="InterPro" id="IPR009830">
    <property type="entry name" value="LppX/LprAFG"/>
</dbReference>
<evidence type="ECO:0000256" key="1">
    <source>
        <dbReference type="ARBA" id="ARBA00004196"/>
    </source>
</evidence>
<dbReference type="InterPro" id="IPR029046">
    <property type="entry name" value="LolA/LolB/LppX"/>
</dbReference>
<organism evidence="3">
    <name type="scientific">hydrothermal vent metagenome</name>
    <dbReference type="NCBI Taxonomy" id="652676"/>
    <lineage>
        <taxon>unclassified sequences</taxon>
        <taxon>metagenomes</taxon>
        <taxon>ecological metagenomes</taxon>
    </lineage>
</organism>
<comment type="subcellular location">
    <subcellularLocation>
        <location evidence="1">Cell envelope</location>
    </subcellularLocation>
</comment>
<evidence type="ECO:0000313" key="3">
    <source>
        <dbReference type="EMBL" id="CUV02615.1"/>
    </source>
</evidence>
<proteinExistence type="predicted"/>
<sequence length="243" mass="25956">MELNLKFLAAAFLIVGVLPACGNGSASQPSNTTLDIDPAPVMRQAVGQLLALESASFSLDHLEGSTILVPGVLMTRIYGEVSIPGRFSVTVEAESEFPKSYLEINIITVDDAAYMTDIFTGRWNQISADSLPFNLSGLGQTLADIVDAVESPVAVGEERLRGVDTFHIKGQIASQDLSELVPGAGEDFPVGLELWLGWEQGLLQQVRIIGRVVPTDDADTVRQLSLEDINQPVEISPPGIPSG</sequence>
<dbReference type="Pfam" id="PF07161">
    <property type="entry name" value="LppX_LprAFG"/>
    <property type="match status" value="1"/>
</dbReference>
<keyword evidence="2" id="KW-0472">Membrane</keyword>